<sequence>MNYHYDRLWNSFADGQVASEPYFSHSLTAGDDLNSRELNMNTPADTEYVYQSVESPDISYPSEISLMKERYRTIFRSLHNRNAILLQSLLQSSEASNMPSRRINLTERLQESDRQFGYLWTVIHDILNELSAPHNEIEVFQQRECEFLRYAEELRIVNDSLERDCSVLNETMEVGDDGQVSKIFTRVSIPDPARDFRENGDEDQDYWCGNGNDHILEDFENHPWHRNGDPTIGLDLVVQNIMQGGRLGEG</sequence>
<proteinExistence type="predicted"/>
<evidence type="ECO:0000313" key="2">
    <source>
        <dbReference type="Proteomes" id="UP000186594"/>
    </source>
</evidence>
<gene>
    <name evidence="1" type="ORF">NEOLI_003164</name>
</gene>
<name>A0A1U7LQ35_NEOID</name>
<comment type="caution">
    <text evidence="1">The sequence shown here is derived from an EMBL/GenBank/DDBJ whole genome shotgun (WGS) entry which is preliminary data.</text>
</comment>
<organism evidence="1 2">
    <name type="scientific">Neolecta irregularis (strain DAH-3)</name>
    <dbReference type="NCBI Taxonomy" id="1198029"/>
    <lineage>
        <taxon>Eukaryota</taxon>
        <taxon>Fungi</taxon>
        <taxon>Dikarya</taxon>
        <taxon>Ascomycota</taxon>
        <taxon>Taphrinomycotina</taxon>
        <taxon>Neolectales</taxon>
        <taxon>Neolectaceae</taxon>
        <taxon>Neolecta</taxon>
    </lineage>
</organism>
<evidence type="ECO:0000313" key="1">
    <source>
        <dbReference type="EMBL" id="OLL24631.1"/>
    </source>
</evidence>
<reference evidence="1 2" key="1">
    <citation type="submission" date="2016-04" db="EMBL/GenBank/DDBJ databases">
        <title>Evolutionary innovation and constraint leading to complex multicellularity in the Ascomycota.</title>
        <authorList>
            <person name="Cisse O."/>
            <person name="Nguyen A."/>
            <person name="Hewitt D.A."/>
            <person name="Jedd G."/>
            <person name="Stajich J.E."/>
        </authorList>
    </citation>
    <scope>NUCLEOTIDE SEQUENCE [LARGE SCALE GENOMIC DNA]</scope>
    <source>
        <strain evidence="1 2">DAH-3</strain>
    </source>
</reference>
<dbReference type="Proteomes" id="UP000186594">
    <property type="component" value="Unassembled WGS sequence"/>
</dbReference>
<protein>
    <submittedName>
        <fullName evidence="1">Uncharacterized protein</fullName>
    </submittedName>
</protein>
<dbReference type="AlphaFoldDB" id="A0A1U7LQ35"/>
<accession>A0A1U7LQ35</accession>
<keyword evidence="2" id="KW-1185">Reference proteome</keyword>
<dbReference type="EMBL" id="LXFE01000704">
    <property type="protein sequence ID" value="OLL24631.1"/>
    <property type="molecule type" value="Genomic_DNA"/>
</dbReference>